<evidence type="ECO:0000256" key="4">
    <source>
        <dbReference type="ARBA" id="ARBA00022917"/>
    </source>
</evidence>
<evidence type="ECO:0000256" key="1">
    <source>
        <dbReference type="ARBA" id="ARBA00022598"/>
    </source>
</evidence>
<feature type="domain" description="Asn/Gln amidotransferase" evidence="5">
    <location>
        <begin position="1"/>
        <end position="45"/>
    </location>
</feature>
<reference evidence="6" key="1">
    <citation type="submission" date="2013-08" db="EMBL/GenBank/DDBJ databases">
        <authorList>
            <person name="Mendez C."/>
            <person name="Richter M."/>
            <person name="Ferrer M."/>
            <person name="Sanchez J."/>
        </authorList>
    </citation>
    <scope>NUCLEOTIDE SEQUENCE</scope>
</reference>
<comment type="caution">
    <text evidence="6">The sequence shown here is derived from an EMBL/GenBank/DDBJ whole genome shotgun (WGS) entry which is preliminary data.</text>
</comment>
<keyword evidence="2" id="KW-0547">Nucleotide-binding</keyword>
<dbReference type="Pfam" id="PF02637">
    <property type="entry name" value="GatB_Yqey"/>
    <property type="match status" value="1"/>
</dbReference>
<evidence type="ECO:0000256" key="2">
    <source>
        <dbReference type="ARBA" id="ARBA00022741"/>
    </source>
</evidence>
<dbReference type="InterPro" id="IPR018027">
    <property type="entry name" value="Asn/Gln_amidotransferase"/>
</dbReference>
<dbReference type="GO" id="GO:0016884">
    <property type="term" value="F:carbon-nitrogen ligase activity, with glutamine as amido-N-donor"/>
    <property type="evidence" value="ECO:0007669"/>
    <property type="project" value="InterPro"/>
</dbReference>
<dbReference type="AlphaFoldDB" id="T1AJ16"/>
<dbReference type="InterPro" id="IPR023168">
    <property type="entry name" value="GatB_Yqey_C_2"/>
</dbReference>
<keyword evidence="6" id="KW-0808">Transferase</keyword>
<dbReference type="InterPro" id="IPR003789">
    <property type="entry name" value="Asn/Gln_tRNA_amidoTrase-B-like"/>
</dbReference>
<dbReference type="Gene3D" id="1.10.10.410">
    <property type="match status" value="1"/>
</dbReference>
<dbReference type="GO" id="GO:0006412">
    <property type="term" value="P:translation"/>
    <property type="evidence" value="ECO:0007669"/>
    <property type="project" value="UniProtKB-KW"/>
</dbReference>
<organism evidence="6">
    <name type="scientific">mine drainage metagenome</name>
    <dbReference type="NCBI Taxonomy" id="410659"/>
    <lineage>
        <taxon>unclassified sequences</taxon>
        <taxon>metagenomes</taxon>
        <taxon>ecological metagenomes</taxon>
    </lineage>
</organism>
<evidence type="ECO:0000256" key="3">
    <source>
        <dbReference type="ARBA" id="ARBA00022840"/>
    </source>
</evidence>
<dbReference type="SUPFAM" id="SSF89095">
    <property type="entry name" value="GatB/YqeY motif"/>
    <property type="match status" value="1"/>
</dbReference>
<proteinExistence type="predicted"/>
<gene>
    <name evidence="6" type="ORF">B2A_03660</name>
</gene>
<name>T1AJ16_9ZZZZ</name>
<keyword evidence="4" id="KW-0648">Protein biosynthesis</keyword>
<accession>T1AJ16</accession>
<reference evidence="6" key="2">
    <citation type="journal article" date="2014" name="ISME J.">
        <title>Microbial stratification in low pH oxic and suboxic macroscopic growths along an acid mine drainage.</title>
        <authorList>
            <person name="Mendez-Garcia C."/>
            <person name="Mesa V."/>
            <person name="Sprenger R.R."/>
            <person name="Richter M."/>
            <person name="Diez M.S."/>
            <person name="Solano J."/>
            <person name="Bargiela R."/>
            <person name="Golyshina O.V."/>
            <person name="Manteca A."/>
            <person name="Ramos J.L."/>
            <person name="Gallego J.R."/>
            <person name="Llorente I."/>
            <person name="Martins Dos Santos V.A."/>
            <person name="Jensen O.N."/>
            <person name="Pelaez A.I."/>
            <person name="Sanchez J."/>
            <person name="Ferrer M."/>
        </authorList>
    </citation>
    <scope>NUCLEOTIDE SEQUENCE</scope>
</reference>
<protein>
    <submittedName>
        <fullName evidence="6">Asn/Gln amidotransferase domain protein</fullName>
        <ecNumber evidence="6">6.3.5.-</ecNumber>
    </submittedName>
</protein>
<dbReference type="GO" id="GO:0016740">
    <property type="term" value="F:transferase activity"/>
    <property type="evidence" value="ECO:0007669"/>
    <property type="project" value="UniProtKB-KW"/>
</dbReference>
<dbReference type="EMBL" id="AUZZ01002439">
    <property type="protein sequence ID" value="EQD60506.1"/>
    <property type="molecule type" value="Genomic_DNA"/>
</dbReference>
<keyword evidence="1 6" id="KW-0436">Ligase</keyword>
<feature type="non-terminal residue" evidence="6">
    <location>
        <position position="1"/>
    </location>
</feature>
<dbReference type="EC" id="6.3.5.-" evidence="6"/>
<dbReference type="GO" id="GO:0005524">
    <property type="term" value="F:ATP binding"/>
    <property type="evidence" value="ECO:0007669"/>
    <property type="project" value="UniProtKB-KW"/>
</dbReference>
<evidence type="ECO:0000259" key="5">
    <source>
        <dbReference type="Pfam" id="PF02637"/>
    </source>
</evidence>
<sequence>AAHPEQWAEYCAGRDKLLGFFVGQVMQATRGQASPKLLNALLQKKRHPEA</sequence>
<keyword evidence="3" id="KW-0067">ATP-binding</keyword>
<evidence type="ECO:0000313" key="6">
    <source>
        <dbReference type="EMBL" id="EQD60506.1"/>
    </source>
</evidence>